<dbReference type="Pfam" id="PF01425">
    <property type="entry name" value="Amidase"/>
    <property type="match status" value="1"/>
</dbReference>
<dbReference type="eggNOG" id="COG0154">
    <property type="taxonomic scope" value="Bacteria"/>
</dbReference>
<evidence type="ECO:0000259" key="2">
    <source>
        <dbReference type="Pfam" id="PF01425"/>
    </source>
</evidence>
<reference evidence="3 4" key="1">
    <citation type="journal article" date="2015" name="Antonie Van Leeuwenhoek">
        <title>Pseudooceanicola atlanticus gen. nov. sp. nov., isolated from surface seawater of the Atlantic Ocean and reclassification of Oceanicola batsensis, Oceanicola marinus, Oceanicola nitratireducens, Oceanicola nanhaiensis, Oceanicola antarcticus and Oceanicola flagellatus, as Pseudooceanicola batsensis comb. nov., Pseudooceanicola marinus comb. nov., Pseudooceanicola nitratireducens comb. nov., Pseudooceanicola nanhaiensis comb. nov., Pseudooceanicola antarcticus comb. nov., and Pseudooceanicola flagellatus comb. nov.</title>
        <authorList>
            <person name="Lai Q."/>
            <person name="Li G."/>
            <person name="Liu X."/>
            <person name="Du Y."/>
            <person name="Sun F."/>
            <person name="Shao Z."/>
        </authorList>
    </citation>
    <scope>NUCLEOTIDE SEQUENCE [LARGE SCALE GENOMIC DNA]</scope>
    <source>
        <strain evidence="3 4">22II-s11g</strain>
    </source>
</reference>
<organism evidence="3 4">
    <name type="scientific">Pseudooceanicola atlanticus</name>
    <dbReference type="NCBI Taxonomy" id="1461694"/>
    <lineage>
        <taxon>Bacteria</taxon>
        <taxon>Pseudomonadati</taxon>
        <taxon>Pseudomonadota</taxon>
        <taxon>Alphaproteobacteria</taxon>
        <taxon>Rhodobacterales</taxon>
        <taxon>Paracoccaceae</taxon>
        <taxon>Pseudooceanicola</taxon>
    </lineage>
</organism>
<dbReference type="Proteomes" id="UP000030004">
    <property type="component" value="Unassembled WGS sequence"/>
</dbReference>
<dbReference type="Gene3D" id="3.90.1300.10">
    <property type="entry name" value="Amidase signature (AS) domain"/>
    <property type="match status" value="1"/>
</dbReference>
<dbReference type="GO" id="GO:0003824">
    <property type="term" value="F:catalytic activity"/>
    <property type="evidence" value="ECO:0007669"/>
    <property type="project" value="InterPro"/>
</dbReference>
<sequence>MTEDDLCRMSATDLLPRLKSGEVKAAALMRAVLDRVTRLDTETNGIAHMDPDLAMAEAEARDKALAAGEAPGDLQGIPVTAKDLLKVKGLPMEMASYAFEGQTPEDDAEGIARLRRAGAIPFAKSATPEFGHKVLTDSPINGVSRNPWDLSRSCGGSSGGSGIAASMGFGPIHISSDGAGSGRIPASACGVTGLKPTWGAIPHETTPDVFGSLTVIGVMARTVPDLVLGFNAMKGPDRRDPMTFGSTTGPIHLPADPRETLKGLRLRVVMRTVNDWLDPEVEAAVQGAVQQMIDAGARDVGQIDNPVYDINNALIFMRGYQYARFGHLMETHGDRLDRTAKMSLTANPELTYESLAKSMKARTDIFHEVERQFDGADIYITPTITTPSLAADQKQDEPLIVDGVNHGALREAWYPYTVPQNASGHPAMSVPVGMSSAGIPIGMQIVGPWHSEERLLSIAAALEAMMPWADRWPPAAR</sequence>
<comment type="caution">
    <text evidence="3">The sequence shown here is derived from an EMBL/GenBank/DDBJ whole genome shotgun (WGS) entry which is preliminary data.</text>
</comment>
<gene>
    <name evidence="3" type="ORF">ATO9_15750</name>
</gene>
<comment type="similarity">
    <text evidence="1">Belongs to the amidase family.</text>
</comment>
<dbReference type="STRING" id="1461694.ATO9_15750"/>
<dbReference type="AlphaFoldDB" id="A0A0A0EC00"/>
<accession>A0A0A0EC00</accession>
<evidence type="ECO:0000313" key="3">
    <source>
        <dbReference type="EMBL" id="KGM47780.1"/>
    </source>
</evidence>
<dbReference type="EMBL" id="AQQX01000007">
    <property type="protein sequence ID" value="KGM47780.1"/>
    <property type="molecule type" value="Genomic_DNA"/>
</dbReference>
<dbReference type="InterPro" id="IPR036928">
    <property type="entry name" value="AS_sf"/>
</dbReference>
<keyword evidence="4" id="KW-1185">Reference proteome</keyword>
<evidence type="ECO:0000313" key="4">
    <source>
        <dbReference type="Proteomes" id="UP000030004"/>
    </source>
</evidence>
<dbReference type="PANTHER" id="PTHR11895:SF7">
    <property type="entry name" value="GLUTAMYL-TRNA(GLN) AMIDOTRANSFERASE SUBUNIT A, MITOCHONDRIAL"/>
    <property type="match status" value="1"/>
</dbReference>
<dbReference type="OrthoDB" id="9777859at2"/>
<name>A0A0A0EC00_9RHOB</name>
<feature type="domain" description="Amidase" evidence="2">
    <location>
        <begin position="28"/>
        <end position="456"/>
    </location>
</feature>
<proteinExistence type="inferred from homology"/>
<evidence type="ECO:0000256" key="1">
    <source>
        <dbReference type="ARBA" id="ARBA00009199"/>
    </source>
</evidence>
<protein>
    <recommendedName>
        <fullName evidence="2">Amidase domain-containing protein</fullName>
    </recommendedName>
</protein>
<dbReference type="RefSeq" id="WP_043751152.1">
    <property type="nucleotide sequence ID" value="NZ_AQQX01000007.1"/>
</dbReference>
<dbReference type="SUPFAM" id="SSF75304">
    <property type="entry name" value="Amidase signature (AS) enzymes"/>
    <property type="match status" value="1"/>
</dbReference>
<dbReference type="PANTHER" id="PTHR11895">
    <property type="entry name" value="TRANSAMIDASE"/>
    <property type="match status" value="1"/>
</dbReference>
<dbReference type="InterPro" id="IPR000120">
    <property type="entry name" value="Amidase"/>
</dbReference>
<dbReference type="InterPro" id="IPR023631">
    <property type="entry name" value="Amidase_dom"/>
</dbReference>